<dbReference type="GO" id="GO:0003677">
    <property type="term" value="F:DNA binding"/>
    <property type="evidence" value="ECO:0007669"/>
    <property type="project" value="InterPro"/>
</dbReference>
<evidence type="ECO:0000313" key="1">
    <source>
        <dbReference type="EMBL" id="CAA6799449.1"/>
    </source>
</evidence>
<dbReference type="EMBL" id="CACVAP010000020">
    <property type="protein sequence ID" value="CAA6799449.1"/>
    <property type="molecule type" value="Genomic_DNA"/>
</dbReference>
<dbReference type="InterPro" id="IPR011338">
    <property type="entry name" value="BamHI/BglII/BstY"/>
</dbReference>
<dbReference type="Pfam" id="PF09195">
    <property type="entry name" value="Endonuc-BglII"/>
    <property type="match status" value="1"/>
</dbReference>
<dbReference type="AlphaFoldDB" id="A0A6S6S3H8"/>
<gene>
    <name evidence="1" type="ORF">HELGO_WM11623</name>
</gene>
<keyword evidence="1" id="KW-0540">Nuclease</keyword>
<keyword evidence="1" id="KW-0378">Hydrolase</keyword>
<dbReference type="GO" id="GO:0000287">
    <property type="term" value="F:magnesium ion binding"/>
    <property type="evidence" value="ECO:0007669"/>
    <property type="project" value="InterPro"/>
</dbReference>
<dbReference type="SUPFAM" id="SSF52980">
    <property type="entry name" value="Restriction endonuclease-like"/>
    <property type="match status" value="1"/>
</dbReference>
<sequence length="264" mass="30436">MKSKLTDEEKEEWLKREDIDLFISDEYFHHHAFEILNAYSELKEQVVASLNSKILITPSIRKKQNNKVIGIEAKKLNEEIRILLKNIYDLEIKFEVYEENGVFYFSAENSSIGGFDFAILNHYKNLLALRNLCFGSLQYADGERRWNKFLEKNQDLQDIATSLKNIELKGKNIDNNLDSNEVIPLIVGEIQFGNWALAYRDFFKVLKADVQNSVDCLIYIVPTGNLESMLSDGIVTFDKSKKIIEDFAKVISVPVWLIGVDAQI</sequence>
<organism evidence="1">
    <name type="scientific">uncultured Sulfurovum sp</name>
    <dbReference type="NCBI Taxonomy" id="269237"/>
    <lineage>
        <taxon>Bacteria</taxon>
        <taxon>Pseudomonadati</taxon>
        <taxon>Campylobacterota</taxon>
        <taxon>Epsilonproteobacteria</taxon>
        <taxon>Campylobacterales</taxon>
        <taxon>Sulfurovaceae</taxon>
        <taxon>Sulfurovum</taxon>
        <taxon>environmental samples</taxon>
    </lineage>
</organism>
<proteinExistence type="predicted"/>
<dbReference type="InterPro" id="IPR015278">
    <property type="entry name" value="BglII-like"/>
</dbReference>
<dbReference type="Gene3D" id="3.40.91.20">
    <property type="match status" value="1"/>
</dbReference>
<keyword evidence="1" id="KW-0255">Endonuclease</keyword>
<dbReference type="InterPro" id="IPR011335">
    <property type="entry name" value="Restrct_endonuc-II-like"/>
</dbReference>
<dbReference type="GO" id="GO:0009307">
    <property type="term" value="P:DNA restriction-modification system"/>
    <property type="evidence" value="ECO:0007669"/>
    <property type="project" value="InterPro"/>
</dbReference>
<name>A0A6S6S3H8_9BACT</name>
<reference evidence="1" key="1">
    <citation type="submission" date="2020-01" db="EMBL/GenBank/DDBJ databases">
        <authorList>
            <person name="Meier V. D."/>
            <person name="Meier V D."/>
        </authorList>
    </citation>
    <scope>NUCLEOTIDE SEQUENCE</scope>
    <source>
        <strain evidence="1">HLG_WM_MAG_06</strain>
    </source>
</reference>
<accession>A0A6S6S3H8</accession>
<dbReference type="GO" id="GO:0009036">
    <property type="term" value="F:type II site-specific deoxyribonuclease activity"/>
    <property type="evidence" value="ECO:0007669"/>
    <property type="project" value="InterPro"/>
</dbReference>
<protein>
    <submittedName>
        <fullName evidence="1">Restriction endonuclease BglII</fullName>
    </submittedName>
</protein>